<organism evidence="2 3">
    <name type="scientific">Agromyces mariniharenae</name>
    <dbReference type="NCBI Taxonomy" id="2604423"/>
    <lineage>
        <taxon>Bacteria</taxon>
        <taxon>Bacillati</taxon>
        <taxon>Actinomycetota</taxon>
        <taxon>Actinomycetes</taxon>
        <taxon>Micrococcales</taxon>
        <taxon>Microbacteriaceae</taxon>
        <taxon>Agromyces</taxon>
    </lineage>
</organism>
<feature type="signal peptide" evidence="1">
    <location>
        <begin position="1"/>
        <end position="24"/>
    </location>
</feature>
<gene>
    <name evidence="2" type="ORF">FYC51_14325</name>
</gene>
<proteinExistence type="predicted"/>
<reference evidence="2 3" key="1">
    <citation type="submission" date="2019-08" db="EMBL/GenBank/DDBJ databases">
        <authorList>
            <person name="Hu J."/>
        </authorList>
    </citation>
    <scope>NUCLEOTIDE SEQUENCE [LARGE SCALE GENOMIC DNA]</scope>
    <source>
        <strain evidence="2 3">NEAU-184</strain>
    </source>
</reference>
<dbReference type="Proteomes" id="UP000325243">
    <property type="component" value="Unassembled WGS sequence"/>
</dbReference>
<keyword evidence="3" id="KW-1185">Reference proteome</keyword>
<dbReference type="PROSITE" id="PS51257">
    <property type="entry name" value="PROKAR_LIPOPROTEIN"/>
    <property type="match status" value="1"/>
</dbReference>
<sequence>MPHARVIRSLALIGALAAASAVLAGCSAPGAPAEEPLPAGLAVAIQQGRLDVVNGRLVVRFENTGDDPVTVEGFAVETPTLADGLERTTPFELAADDAIAIRLDLPESRCDAEPGPVVVHVTARTASGVEAAGDLTAEDPFDTVARVNAEDCLAESVADVAAIVLPEHLRSTGSGPDRRAFIDVTIEPVAAGDTTMRIERVYGTTLLNAEDGIDWTLGVDVAAGDPPLVLTLPVRPARCDAHAIADDKRGTILPFEIATGDGRAGRLDVPSDPGLKAELYAYYAERCGLEAPRG</sequence>
<name>A0A5S4V8F0_9MICO</name>
<comment type="caution">
    <text evidence="2">The sequence shown here is derived from an EMBL/GenBank/DDBJ whole genome shotgun (WGS) entry which is preliminary data.</text>
</comment>
<accession>A0A5S4V8F0</accession>
<evidence type="ECO:0000313" key="2">
    <source>
        <dbReference type="EMBL" id="TYL50385.1"/>
    </source>
</evidence>
<evidence type="ECO:0008006" key="4">
    <source>
        <dbReference type="Google" id="ProtNLM"/>
    </source>
</evidence>
<feature type="chain" id="PRO_5039346246" description="Lipoprotein" evidence="1">
    <location>
        <begin position="25"/>
        <end position="294"/>
    </location>
</feature>
<dbReference type="RefSeq" id="WP_148734486.1">
    <property type="nucleotide sequence ID" value="NZ_VSSB01000002.1"/>
</dbReference>
<evidence type="ECO:0000313" key="3">
    <source>
        <dbReference type="Proteomes" id="UP000325243"/>
    </source>
</evidence>
<keyword evidence="1" id="KW-0732">Signal</keyword>
<dbReference type="AlphaFoldDB" id="A0A5S4V8F0"/>
<evidence type="ECO:0000256" key="1">
    <source>
        <dbReference type="SAM" id="SignalP"/>
    </source>
</evidence>
<protein>
    <recommendedName>
        <fullName evidence="4">Lipoprotein</fullName>
    </recommendedName>
</protein>
<dbReference type="EMBL" id="VSSB01000002">
    <property type="protein sequence ID" value="TYL50385.1"/>
    <property type="molecule type" value="Genomic_DNA"/>
</dbReference>